<dbReference type="PROSITE" id="PS01124">
    <property type="entry name" value="HTH_ARAC_FAMILY_2"/>
    <property type="match status" value="1"/>
</dbReference>
<dbReference type="Gene3D" id="1.10.10.60">
    <property type="entry name" value="Homeodomain-like"/>
    <property type="match status" value="1"/>
</dbReference>
<keyword evidence="6" id="KW-1185">Reference proteome</keyword>
<dbReference type="Proteomes" id="UP000198850">
    <property type="component" value="Unassembled WGS sequence"/>
</dbReference>
<dbReference type="Pfam" id="PF12833">
    <property type="entry name" value="HTH_18"/>
    <property type="match status" value="1"/>
</dbReference>
<dbReference type="GO" id="GO:0003700">
    <property type="term" value="F:DNA-binding transcription factor activity"/>
    <property type="evidence" value="ECO:0007669"/>
    <property type="project" value="InterPro"/>
</dbReference>
<dbReference type="RefSeq" id="WP_090555894.1">
    <property type="nucleotide sequence ID" value="NZ_FNRA01000003.1"/>
</dbReference>
<evidence type="ECO:0000259" key="4">
    <source>
        <dbReference type="PROSITE" id="PS01124"/>
    </source>
</evidence>
<dbReference type="InterPro" id="IPR009057">
    <property type="entry name" value="Homeodomain-like_sf"/>
</dbReference>
<name>A0A1H4BAG3_9SPHI</name>
<feature type="domain" description="HTH araC/xylS-type" evidence="4">
    <location>
        <begin position="214"/>
        <end position="306"/>
    </location>
</feature>
<accession>A0A1H4BAG3</accession>
<evidence type="ECO:0000256" key="1">
    <source>
        <dbReference type="ARBA" id="ARBA00023015"/>
    </source>
</evidence>
<sequence>MSATHLDQRKIDYLRNIPDLLPVRREHYENWSIKVINREEIVCKNYLSPNRRDFYKIIFINEGKGIFTLGLNTYHIDQPTILFVHPNEIISWKNLGLKSASTGYFCIFKRSFTDKNVILKSAIEKYELFSPTAKSVIQLPKETIITITQIFKKMHREEQASGPFMEDALQLYLQLIMVESCKAGHHQKAVTGTNDYKQVHDFFHLLEQETSGINYENPIRMKTAKEFAGHLAIHPNHLNALLKKQTGQNVSTHIKNRLLEEGKILLLQTDWPLQQIGYAIGFAEQPNFSHFFKKNIGITPIEFRKSQGL</sequence>
<dbReference type="PANTHER" id="PTHR43280:SF2">
    <property type="entry name" value="HTH-TYPE TRANSCRIPTIONAL REGULATOR EXSA"/>
    <property type="match status" value="1"/>
</dbReference>
<dbReference type="InterPro" id="IPR003313">
    <property type="entry name" value="AraC-bd"/>
</dbReference>
<dbReference type="InterPro" id="IPR018060">
    <property type="entry name" value="HTH_AraC"/>
</dbReference>
<dbReference type="STRING" id="425514.SAMN05443550_103259"/>
<evidence type="ECO:0000256" key="3">
    <source>
        <dbReference type="ARBA" id="ARBA00023163"/>
    </source>
</evidence>
<keyword evidence="2 5" id="KW-0238">DNA-binding</keyword>
<dbReference type="InterPro" id="IPR037923">
    <property type="entry name" value="HTH-like"/>
</dbReference>
<proteinExistence type="predicted"/>
<dbReference type="SUPFAM" id="SSF46689">
    <property type="entry name" value="Homeodomain-like"/>
    <property type="match status" value="1"/>
</dbReference>
<evidence type="ECO:0000256" key="2">
    <source>
        <dbReference type="ARBA" id="ARBA00023125"/>
    </source>
</evidence>
<evidence type="ECO:0000313" key="5">
    <source>
        <dbReference type="EMBL" id="SEA44832.1"/>
    </source>
</evidence>
<dbReference type="SMART" id="SM00342">
    <property type="entry name" value="HTH_ARAC"/>
    <property type="match status" value="1"/>
</dbReference>
<dbReference type="EMBL" id="FNRA01000003">
    <property type="protein sequence ID" value="SEA44832.1"/>
    <property type="molecule type" value="Genomic_DNA"/>
</dbReference>
<dbReference type="PANTHER" id="PTHR43280">
    <property type="entry name" value="ARAC-FAMILY TRANSCRIPTIONAL REGULATOR"/>
    <property type="match status" value="1"/>
</dbReference>
<organism evidence="5 6">
    <name type="scientific">Pedobacter hartonius</name>
    <dbReference type="NCBI Taxonomy" id="425514"/>
    <lineage>
        <taxon>Bacteria</taxon>
        <taxon>Pseudomonadati</taxon>
        <taxon>Bacteroidota</taxon>
        <taxon>Sphingobacteriia</taxon>
        <taxon>Sphingobacteriales</taxon>
        <taxon>Sphingobacteriaceae</taxon>
        <taxon>Pedobacter</taxon>
    </lineage>
</organism>
<dbReference type="AlphaFoldDB" id="A0A1H4BAG3"/>
<evidence type="ECO:0000313" key="6">
    <source>
        <dbReference type="Proteomes" id="UP000198850"/>
    </source>
</evidence>
<dbReference type="Pfam" id="PF02311">
    <property type="entry name" value="AraC_binding"/>
    <property type="match status" value="1"/>
</dbReference>
<gene>
    <name evidence="5" type="ORF">SAMN05443550_103259</name>
</gene>
<dbReference type="SUPFAM" id="SSF51215">
    <property type="entry name" value="Regulatory protein AraC"/>
    <property type="match status" value="1"/>
</dbReference>
<dbReference type="OrthoDB" id="629929at2"/>
<reference evidence="5 6" key="1">
    <citation type="submission" date="2016-10" db="EMBL/GenBank/DDBJ databases">
        <authorList>
            <person name="de Groot N.N."/>
        </authorList>
    </citation>
    <scope>NUCLEOTIDE SEQUENCE [LARGE SCALE GENOMIC DNA]</scope>
    <source>
        <strain evidence="5 6">DSM 19033</strain>
    </source>
</reference>
<dbReference type="GO" id="GO:0043565">
    <property type="term" value="F:sequence-specific DNA binding"/>
    <property type="evidence" value="ECO:0007669"/>
    <property type="project" value="InterPro"/>
</dbReference>
<keyword evidence="3" id="KW-0804">Transcription</keyword>
<keyword evidence="1" id="KW-0805">Transcription regulation</keyword>
<protein>
    <submittedName>
        <fullName evidence="5">AraC-type DNA-binding protein</fullName>
    </submittedName>
</protein>